<evidence type="ECO:0000256" key="4">
    <source>
        <dbReference type="ARBA" id="ARBA00023136"/>
    </source>
</evidence>
<accession>A0A433WBP1</accession>
<dbReference type="OrthoDB" id="7960583at2"/>
<evidence type="ECO:0000256" key="1">
    <source>
        <dbReference type="ARBA" id="ARBA00004141"/>
    </source>
</evidence>
<dbReference type="EMBL" id="RIAR02000001">
    <property type="protein sequence ID" value="NSL85298.1"/>
    <property type="molecule type" value="Genomic_DNA"/>
</dbReference>
<reference evidence="5" key="1">
    <citation type="submission" date="2020-05" db="EMBL/GenBank/DDBJ databases">
        <title>Chitinophaga laudate sp. nov., isolated from a tropical peat swamp.</title>
        <authorList>
            <person name="Goh C.B.S."/>
            <person name="Lee M.S."/>
            <person name="Parimannan S."/>
            <person name="Pasbakhsh P."/>
            <person name="Yule C.M."/>
            <person name="Rajandas H."/>
            <person name="Loke S."/>
            <person name="Croft L."/>
            <person name="Tan J.B.L."/>
        </authorList>
    </citation>
    <scope>NUCLEOTIDE SEQUENCE</scope>
    <source>
        <strain evidence="5">Mgbs1</strain>
    </source>
</reference>
<evidence type="ECO:0000313" key="6">
    <source>
        <dbReference type="Proteomes" id="UP000281028"/>
    </source>
</evidence>
<dbReference type="GO" id="GO:0016020">
    <property type="term" value="C:membrane"/>
    <property type="evidence" value="ECO:0007669"/>
    <property type="project" value="UniProtKB-SubCell"/>
</dbReference>
<organism evidence="5 6">
    <name type="scientific">Chitinophaga solisilvae</name>
    <dbReference type="NCBI Taxonomy" id="1233460"/>
    <lineage>
        <taxon>Bacteria</taxon>
        <taxon>Pseudomonadati</taxon>
        <taxon>Bacteroidota</taxon>
        <taxon>Chitinophagia</taxon>
        <taxon>Chitinophagales</taxon>
        <taxon>Chitinophagaceae</taxon>
        <taxon>Chitinophaga</taxon>
    </lineage>
</organism>
<dbReference type="InterPro" id="IPR032808">
    <property type="entry name" value="DoxX"/>
</dbReference>
<keyword evidence="4" id="KW-0472">Membrane</keyword>
<keyword evidence="2" id="KW-0812">Transmembrane</keyword>
<dbReference type="AlphaFoldDB" id="A0A433WBP1"/>
<evidence type="ECO:0000313" key="5">
    <source>
        <dbReference type="EMBL" id="NSL85298.1"/>
    </source>
</evidence>
<dbReference type="Pfam" id="PF13564">
    <property type="entry name" value="DoxX_2"/>
    <property type="match status" value="1"/>
</dbReference>
<evidence type="ECO:0000256" key="3">
    <source>
        <dbReference type="ARBA" id="ARBA00022989"/>
    </source>
</evidence>
<keyword evidence="6" id="KW-1185">Reference proteome</keyword>
<comment type="caution">
    <text evidence="5">The sequence shown here is derived from an EMBL/GenBank/DDBJ whole genome shotgun (WGS) entry which is preliminary data.</text>
</comment>
<sequence>MQKDKIIYWIATVAIAAISAGGGLGLITSPFMISTLDQMGYPAYFRIELAICKIIGGIVLLVPVAVTIKEWAYAGLAINIISAIIAFAAIGAGASSYGWPVIALGLLGVSYVYLHRWKPGNAR</sequence>
<dbReference type="Proteomes" id="UP000281028">
    <property type="component" value="Unassembled WGS sequence"/>
</dbReference>
<name>A0A433WBP1_9BACT</name>
<protein>
    <submittedName>
        <fullName evidence="5">DoxX family protein</fullName>
    </submittedName>
</protein>
<comment type="subcellular location">
    <subcellularLocation>
        <location evidence="1">Membrane</location>
        <topology evidence="1">Multi-pass membrane protein</topology>
    </subcellularLocation>
</comment>
<keyword evidence="3" id="KW-1133">Transmembrane helix</keyword>
<proteinExistence type="predicted"/>
<evidence type="ECO:0000256" key="2">
    <source>
        <dbReference type="ARBA" id="ARBA00022692"/>
    </source>
</evidence>
<gene>
    <name evidence="5" type="ORF">ECE50_000540</name>
</gene>